<dbReference type="SUPFAM" id="SSF53448">
    <property type="entry name" value="Nucleotide-diphospho-sugar transferases"/>
    <property type="match status" value="1"/>
</dbReference>
<sequence length="237" mass="26634">MEFAIIAAGEGARLKEEGVKLPKPMVPLCGTPMIERLIRIFANQGATRVHILVNSTSQELADFLRTTEFGIPVCITIEDTSSSLHSLYALTRLNPEWESCVVTTTDTVFNESDFETYLECFRESGRYDAYMGVTAFVDDESPLFVKVNDAMEISGFYDENAERLSYVSAGIYGLRRQAMDCVTKSVAQGHSRMRNYQRSLIDNELMVKAHLFGKVVDVDHVDDIATAEHFLTLHNDK</sequence>
<dbReference type="InterPro" id="IPR029044">
    <property type="entry name" value="Nucleotide-diphossugar_trans"/>
</dbReference>
<dbReference type="RefSeq" id="WP_246512447.1">
    <property type="nucleotide sequence ID" value="NZ_JAEQMU010000001.1"/>
</dbReference>
<dbReference type="EMBL" id="JBHULD010000018">
    <property type="protein sequence ID" value="MFD2556473.1"/>
    <property type="molecule type" value="Genomic_DNA"/>
</dbReference>
<dbReference type="InterPro" id="IPR050065">
    <property type="entry name" value="GlmU-like"/>
</dbReference>
<feature type="domain" description="MobA-like NTP transferase" evidence="3">
    <location>
        <begin position="4"/>
        <end position="130"/>
    </location>
</feature>
<dbReference type="Proteomes" id="UP001597440">
    <property type="component" value="Unassembled WGS sequence"/>
</dbReference>
<name>A0ABW5L7F5_9SPHI</name>
<evidence type="ECO:0000259" key="3">
    <source>
        <dbReference type="Pfam" id="PF12804"/>
    </source>
</evidence>
<keyword evidence="2" id="KW-0548">Nucleotidyltransferase</keyword>
<dbReference type="Gene3D" id="3.90.550.10">
    <property type="entry name" value="Spore Coat Polysaccharide Biosynthesis Protein SpsA, Chain A"/>
    <property type="match status" value="1"/>
</dbReference>
<reference evidence="5" key="1">
    <citation type="journal article" date="2019" name="Int. J. Syst. Evol. Microbiol.">
        <title>The Global Catalogue of Microorganisms (GCM) 10K type strain sequencing project: providing services to taxonomists for standard genome sequencing and annotation.</title>
        <authorList>
            <consortium name="The Broad Institute Genomics Platform"/>
            <consortium name="The Broad Institute Genome Sequencing Center for Infectious Disease"/>
            <person name="Wu L."/>
            <person name="Ma J."/>
        </authorList>
    </citation>
    <scope>NUCLEOTIDE SEQUENCE [LARGE SCALE GENOMIC DNA]</scope>
    <source>
        <strain evidence="5">KCTC 52298</strain>
    </source>
</reference>
<dbReference type="PANTHER" id="PTHR43584">
    <property type="entry name" value="NUCLEOTIDYL TRANSFERASE"/>
    <property type="match status" value="1"/>
</dbReference>
<protein>
    <submittedName>
        <fullName evidence="4">NDP-sugar synthase</fullName>
    </submittedName>
</protein>
<gene>
    <name evidence="4" type="ORF">ACFSQW_18905</name>
</gene>
<organism evidence="4 5">
    <name type="scientific">Sphingobacterium tabacisoli</name>
    <dbReference type="NCBI Taxonomy" id="2044855"/>
    <lineage>
        <taxon>Bacteria</taxon>
        <taxon>Pseudomonadati</taxon>
        <taxon>Bacteroidota</taxon>
        <taxon>Sphingobacteriia</taxon>
        <taxon>Sphingobacteriales</taxon>
        <taxon>Sphingobacteriaceae</taxon>
        <taxon>Sphingobacterium</taxon>
    </lineage>
</organism>
<evidence type="ECO:0000256" key="2">
    <source>
        <dbReference type="ARBA" id="ARBA00022695"/>
    </source>
</evidence>
<dbReference type="InterPro" id="IPR025877">
    <property type="entry name" value="MobA-like_NTP_Trfase"/>
</dbReference>
<dbReference type="PANTHER" id="PTHR43584:SF8">
    <property type="entry name" value="N-ACETYLMURAMATE ALPHA-1-PHOSPHATE URIDYLYLTRANSFERASE"/>
    <property type="match status" value="1"/>
</dbReference>
<dbReference type="Pfam" id="PF12804">
    <property type="entry name" value="NTP_transf_3"/>
    <property type="match status" value="1"/>
</dbReference>
<proteinExistence type="predicted"/>
<keyword evidence="1" id="KW-0808">Transferase</keyword>
<evidence type="ECO:0000313" key="5">
    <source>
        <dbReference type="Proteomes" id="UP001597440"/>
    </source>
</evidence>
<evidence type="ECO:0000313" key="4">
    <source>
        <dbReference type="EMBL" id="MFD2556473.1"/>
    </source>
</evidence>
<evidence type="ECO:0000256" key="1">
    <source>
        <dbReference type="ARBA" id="ARBA00022679"/>
    </source>
</evidence>
<comment type="caution">
    <text evidence="4">The sequence shown here is derived from an EMBL/GenBank/DDBJ whole genome shotgun (WGS) entry which is preliminary data.</text>
</comment>
<keyword evidence="5" id="KW-1185">Reference proteome</keyword>
<accession>A0ABW5L7F5</accession>